<evidence type="ECO:0000313" key="3">
    <source>
        <dbReference type="Proteomes" id="UP000051530"/>
    </source>
</evidence>
<feature type="compositionally biased region" description="Basic and acidic residues" evidence="1">
    <location>
        <begin position="1143"/>
        <end position="1162"/>
    </location>
</feature>
<sequence>MRRIQKSVENESEDNDMIDLSSSRDDTVVNDFTRPVRELGKKLKEMKDEFKETGVLIDAMLFNLNEQAAYFKRISEMPTRPIIDQTAIENTLMLRENYEEGTNSSEFEEESDEDLQTDVYGFIKEKIYSLVPDRSFIYNLNNEIALFRQRVCDGYANRPFWKLIVLSCGLLMKRASLFDLIYISVKYNFVLKLRRFKWLRRYFNQKYYTGFQTFNFRGKKSPISNICWQNSKTPDIAFSETMEILERLIIDKQLNLMHVVCQNDDCLVVSENLLEIKKKKDKKRSGNAKNHSNGTRSKLGKTSMNKCQAEMAKKMSILAVKNKIEGKTIFSGSKSTVKTYDCDAMRGTIYLNDFYKVFKRQIEVEIRKESERQPFCKNYYYFNSGRIYHYKEFCHIFFGTINTGIGIFNIYFITKAKNEKNGNISFEGKEILDTLNREMIEFFSSEKRNVNFDYISSTKPKFFTKSGNVKDEMNKENFYGRHTLLADEIESFMDYVFNDVKLKREISGIYFESFGNKCFTVTKNYFKLFEKLDRIEGTEFIAHFEVDKCITVSPKNMRPNTLLYQKIPKEFEKLAGSKGYRSFFSEKALCLNSYTSVLRPDKFKIDATGILKVNFYNGIMRLCIPDRIRKLKGPQLIISHLSLIVEKLSGKTRMFEKGLKKEIVQIRNNIMSARNRKVPFRNEVTMNLMTAPINLRRLDESLNKVCYTEFDQDACLNYVLEMVNSFEEILVKKKTLIQISDILRSIISEILVFERFFKGVKNDHLLWSKNFTCFVDLLLQKKDVKVYALQELVAFGMQFFSKEEAIRILRTTLNYSVREKKCKAKLQYFLETVIGIGLPEKVKSAVLKLFNHSEDNDEGIDEKAKTMPITLYIATLLEKLKTDATRLTKKFEEFQTLRFILQLNPKLETGIKRAILRVAYELRPEKLPNLKKTSVKGLNMIPIIYDKSVQTEETVDRYRFMRETCEKLKKKFLYNEKLDWSDQDFARLKVGLDKNGQSITGAYNDVRLGFYGIISKTKIVEAKKRLQMFADKKDPRFDRISEISEMFDVDAITFCDYFDYIKNRFKIELSLEGQKLIQRASVINQTPFLENKSSSEKETAHDPLIDISGFPDFHEAIEQEAERIFRLSGENETFCLRLKNKKKNDSDDKFSSDLKEERDRSSSEQSPLIYSEQVDFETIHLLDINDEKHDVIIDKLCSLKKTSDVTVDESAGENFVFKNILKENKIRLNRLIETTIRSLAMQSENLIDNKQEEKIDNNLTLNEKSDNISKRSILTDEIVKNAKNILKRKKLFTKCDLKNCLPDAKRVKLAELQDDFKMLVKEGIIEEKKYKKKMYLRFMTQSTKK</sequence>
<dbReference type="EMBL" id="LGUB01000023">
    <property type="protein sequence ID" value="KRH94856.1"/>
    <property type="molecule type" value="Genomic_DNA"/>
</dbReference>
<dbReference type="Proteomes" id="UP000051530">
    <property type="component" value="Unassembled WGS sequence"/>
</dbReference>
<dbReference type="VEuPathDB" id="MicrosporidiaDB:M153_1270006715"/>
<feature type="compositionally biased region" description="Polar residues" evidence="1">
    <location>
        <begin position="287"/>
        <end position="303"/>
    </location>
</feature>
<feature type="region of interest" description="Disordered" evidence="1">
    <location>
        <begin position="1"/>
        <end position="21"/>
    </location>
</feature>
<reference evidence="2 3" key="1">
    <citation type="submission" date="2015-07" db="EMBL/GenBank/DDBJ databases">
        <title>The genome of Pseudoloma neurophilia, a relevant intracellular parasite of the zebrafish.</title>
        <authorList>
            <person name="Ndikumana S."/>
            <person name="Pelin A."/>
            <person name="Sanders J."/>
            <person name="Corradi N."/>
        </authorList>
    </citation>
    <scope>NUCLEOTIDE SEQUENCE [LARGE SCALE GENOMIC DNA]</scope>
    <source>
        <strain evidence="2 3">MK1</strain>
    </source>
</reference>
<protein>
    <submittedName>
        <fullName evidence="2">Uncharacterized protein</fullName>
    </submittedName>
</protein>
<evidence type="ECO:0000313" key="2">
    <source>
        <dbReference type="EMBL" id="KRH94856.1"/>
    </source>
</evidence>
<keyword evidence="3" id="KW-1185">Reference proteome</keyword>
<feature type="region of interest" description="Disordered" evidence="1">
    <location>
        <begin position="1143"/>
        <end position="1167"/>
    </location>
</feature>
<comment type="caution">
    <text evidence="2">The sequence shown here is derived from an EMBL/GenBank/DDBJ whole genome shotgun (WGS) entry which is preliminary data.</text>
</comment>
<organism evidence="2 3">
    <name type="scientific">Pseudoloma neurophilia</name>
    <dbReference type="NCBI Taxonomy" id="146866"/>
    <lineage>
        <taxon>Eukaryota</taxon>
        <taxon>Fungi</taxon>
        <taxon>Fungi incertae sedis</taxon>
        <taxon>Microsporidia</taxon>
        <taxon>Pseudoloma</taxon>
    </lineage>
</organism>
<gene>
    <name evidence="2" type="ORF">M153_1270006715</name>
</gene>
<proteinExistence type="predicted"/>
<name>A0A0R0M0I9_9MICR</name>
<feature type="region of interest" description="Disordered" evidence="1">
    <location>
        <begin position="280"/>
        <end position="303"/>
    </location>
</feature>
<accession>A0A0R0M0I9</accession>
<evidence type="ECO:0000256" key="1">
    <source>
        <dbReference type="SAM" id="MobiDB-lite"/>
    </source>
</evidence>